<gene>
    <name evidence="3" type="ORF">EB796_022167</name>
</gene>
<dbReference type="EMBL" id="VXIV02003223">
    <property type="protein sequence ID" value="KAF6019516.1"/>
    <property type="molecule type" value="Genomic_DNA"/>
</dbReference>
<dbReference type="OrthoDB" id="676979at2759"/>
<dbReference type="Proteomes" id="UP000593567">
    <property type="component" value="Unassembled WGS sequence"/>
</dbReference>
<dbReference type="InterPro" id="IPR050216">
    <property type="entry name" value="LRR_domain-containing"/>
</dbReference>
<dbReference type="GO" id="GO:0005737">
    <property type="term" value="C:cytoplasm"/>
    <property type="evidence" value="ECO:0007669"/>
    <property type="project" value="TreeGrafter"/>
</dbReference>
<dbReference type="PANTHER" id="PTHR48051:SF46">
    <property type="entry name" value="LEUCINE RICH REPEAT-CONTAINING DOMAIN PROTEIN"/>
    <property type="match status" value="1"/>
</dbReference>
<dbReference type="InterPro" id="IPR025875">
    <property type="entry name" value="Leu-rich_rpt_4"/>
</dbReference>
<evidence type="ECO:0000313" key="4">
    <source>
        <dbReference type="Proteomes" id="UP000593567"/>
    </source>
</evidence>
<dbReference type="PROSITE" id="PS51450">
    <property type="entry name" value="LRR"/>
    <property type="match status" value="1"/>
</dbReference>
<accession>A0A7J7J1A4</accession>
<organism evidence="3 4">
    <name type="scientific">Bugula neritina</name>
    <name type="common">Brown bryozoan</name>
    <name type="synonym">Sertularia neritina</name>
    <dbReference type="NCBI Taxonomy" id="10212"/>
    <lineage>
        <taxon>Eukaryota</taxon>
        <taxon>Metazoa</taxon>
        <taxon>Spiralia</taxon>
        <taxon>Lophotrochozoa</taxon>
        <taxon>Bryozoa</taxon>
        <taxon>Gymnolaemata</taxon>
        <taxon>Cheilostomatida</taxon>
        <taxon>Flustrina</taxon>
        <taxon>Buguloidea</taxon>
        <taxon>Bugulidae</taxon>
        <taxon>Bugula</taxon>
    </lineage>
</organism>
<keyword evidence="1" id="KW-0433">Leucine-rich repeat</keyword>
<protein>
    <submittedName>
        <fullName evidence="3">Uncharacterized protein</fullName>
    </submittedName>
</protein>
<keyword evidence="2" id="KW-0677">Repeat</keyword>
<name>A0A7J7J1A4_BUGNE</name>
<dbReference type="SUPFAM" id="SSF52058">
    <property type="entry name" value="L domain-like"/>
    <property type="match status" value="1"/>
</dbReference>
<dbReference type="InterPro" id="IPR032675">
    <property type="entry name" value="LRR_dom_sf"/>
</dbReference>
<evidence type="ECO:0000313" key="3">
    <source>
        <dbReference type="EMBL" id="KAF6019516.1"/>
    </source>
</evidence>
<reference evidence="3" key="1">
    <citation type="submission" date="2020-06" db="EMBL/GenBank/DDBJ databases">
        <title>Draft genome of Bugula neritina, a colonial animal packing powerful symbionts and potential medicines.</title>
        <authorList>
            <person name="Rayko M."/>
        </authorList>
    </citation>
    <scope>NUCLEOTIDE SEQUENCE [LARGE SCALE GENOMIC DNA]</scope>
    <source>
        <strain evidence="3">Kwan_BN1</strain>
    </source>
</reference>
<proteinExistence type="predicted"/>
<evidence type="ECO:0000256" key="2">
    <source>
        <dbReference type="ARBA" id="ARBA00022737"/>
    </source>
</evidence>
<comment type="caution">
    <text evidence="3">The sequence shown here is derived from an EMBL/GenBank/DDBJ whole genome shotgun (WGS) entry which is preliminary data.</text>
</comment>
<dbReference type="AlphaFoldDB" id="A0A7J7J1A4"/>
<keyword evidence="4" id="KW-1185">Reference proteome</keyword>
<evidence type="ECO:0000256" key="1">
    <source>
        <dbReference type="ARBA" id="ARBA00022614"/>
    </source>
</evidence>
<dbReference type="Pfam" id="PF12799">
    <property type="entry name" value="LRR_4"/>
    <property type="match status" value="1"/>
</dbReference>
<dbReference type="InterPro" id="IPR001611">
    <property type="entry name" value="Leu-rich_rpt"/>
</dbReference>
<dbReference type="PANTHER" id="PTHR48051">
    <property type="match status" value="1"/>
</dbReference>
<dbReference type="Gene3D" id="3.80.10.10">
    <property type="entry name" value="Ribonuclease Inhibitor"/>
    <property type="match status" value="1"/>
</dbReference>
<sequence>MEDWVPSSECLRHRQTTRLDDTCMVKFTANNTFNINYQPTFQTLFHDYETMLYDSFSYDCQGRQLPLGLYALLSKSCNTLKSLSLSHLPEGCRICIYDLFRKFDFKQYSVLEELELSRKYTDECYIQLASTVSLPVNVKMLTLYGIGLASVPQALTTFHTLTHLNIGNNVITCIDNLTSGNIQQSLTVLDVSNNSLAFIPETIGKLTSLIVLDLSHNCIKNSLPEKAPPSLYTEMQ</sequence>